<keyword evidence="4" id="KW-1185">Reference proteome</keyword>
<dbReference type="EMBL" id="BJZS01000151">
    <property type="protein sequence ID" value="GEO97562.1"/>
    <property type="molecule type" value="Genomic_DNA"/>
</dbReference>
<dbReference type="Pfam" id="PF20091">
    <property type="entry name" value="Abhydrolase_10"/>
    <property type="match status" value="1"/>
</dbReference>
<dbReference type="Proteomes" id="UP000321103">
    <property type="component" value="Unassembled WGS sequence"/>
</dbReference>
<reference evidence="3 4" key="1">
    <citation type="submission" date="2019-07" db="EMBL/GenBank/DDBJ databases">
        <title>Whole genome shotgun sequence of Kocuria turfanensis NBRC 107627.</title>
        <authorList>
            <person name="Hosoyama A."/>
            <person name="Uohara A."/>
            <person name="Ohji S."/>
            <person name="Ichikawa N."/>
        </authorList>
    </citation>
    <scope>NUCLEOTIDE SEQUENCE [LARGE SCALE GENOMIC DNA]</scope>
    <source>
        <strain evidence="3 4">NBRC 107627</strain>
    </source>
</reference>
<evidence type="ECO:0000313" key="3">
    <source>
        <dbReference type="EMBL" id="GEO97562.1"/>
    </source>
</evidence>
<organism evidence="3 4">
    <name type="scientific">Kocuria turfanensis</name>
    <dbReference type="NCBI Taxonomy" id="388357"/>
    <lineage>
        <taxon>Bacteria</taxon>
        <taxon>Bacillati</taxon>
        <taxon>Actinomycetota</taxon>
        <taxon>Actinomycetes</taxon>
        <taxon>Micrococcales</taxon>
        <taxon>Micrococcaceae</taxon>
        <taxon>Kocuria</taxon>
    </lineage>
</organism>
<comment type="caution">
    <text evidence="3">The sequence shown here is derived from an EMBL/GenBank/DDBJ whole genome shotgun (WGS) entry which is preliminary data.</text>
</comment>
<dbReference type="AlphaFoldDB" id="A0A512IIT2"/>
<evidence type="ECO:0000259" key="2">
    <source>
        <dbReference type="Pfam" id="PF20091"/>
    </source>
</evidence>
<evidence type="ECO:0000256" key="1">
    <source>
        <dbReference type="SAM" id="SignalP"/>
    </source>
</evidence>
<proteinExistence type="predicted"/>
<feature type="chain" id="PRO_5038961216" description="Alpha/beta hydrolase domain-containing protein" evidence="1">
    <location>
        <begin position="23"/>
        <end position="527"/>
    </location>
</feature>
<sequence>MQKFTGASLALSLSLVVGVVGAGMLPAHAEADEFPRKGGQKTSRPAVQRVTPIPETTLLPATEDSHPFGAADHQLIPEDLSRQGYVEEEYLASGNANVYSWPAPGPAIVRTADAPYTTRVLVRKPAKDQHFSGNVVVEMLNPSNLFDLNIGWAMAREQIVSNGDAWVGITAKPISVEALKNFDAERYGSLSFANPLPLDDPQNCTAVAADSSRTTENGLVWDIYSQVGAWLKSDAPSNPLAYGGESTLVERAYGFGYSQTGGYLANYINGVQPHVVESDGAPIYDGYIVGVAGGAFAGAYPMNQCESAPGPEDPRRQFKDVGVPIMRLMSQSDYLRGIGSRRPDSDATGDQYRHYEMAGAGHATPDELYFSAASEDIVAAGRTVPPMSCNEGPRSRFPSSIFFNAALKNLDLWVQDGVAPPRAEPILVENGAAVLDEFGNVQGGLRSPYLDVPTSTWYGTATGASFCFIAGYERPFDDETVSALYPTHGSYVKAVKDNVRELKEQRFLTPEDARKLHKEATQADIPR</sequence>
<gene>
    <name evidence="3" type="ORF">KTU01_36850</name>
</gene>
<name>A0A512IIT2_9MICC</name>
<dbReference type="InterPro" id="IPR045394">
    <property type="entry name" value="Abhydrolase_dom"/>
</dbReference>
<feature type="signal peptide" evidence="1">
    <location>
        <begin position="1"/>
        <end position="22"/>
    </location>
</feature>
<dbReference type="STRING" id="388357.GCA_001580365_01891"/>
<accession>A0A512IIT2</accession>
<protein>
    <recommendedName>
        <fullName evidence="2">Alpha/beta hydrolase domain-containing protein</fullName>
    </recommendedName>
</protein>
<keyword evidence="1" id="KW-0732">Signal</keyword>
<evidence type="ECO:0000313" key="4">
    <source>
        <dbReference type="Proteomes" id="UP000321103"/>
    </source>
</evidence>
<feature type="domain" description="Alpha/beta hydrolase" evidence="2">
    <location>
        <begin position="59"/>
        <end position="516"/>
    </location>
</feature>
<dbReference type="RefSeq" id="WP_147017995.1">
    <property type="nucleotide sequence ID" value="NZ_BJZS01000151.1"/>
</dbReference>